<dbReference type="InterPro" id="IPR005119">
    <property type="entry name" value="LysR_subst-bd"/>
</dbReference>
<evidence type="ECO:0000259" key="6">
    <source>
        <dbReference type="PROSITE" id="PS50931"/>
    </source>
</evidence>
<dbReference type="Gene3D" id="1.10.10.10">
    <property type="entry name" value="Winged helix-like DNA-binding domain superfamily/Winged helix DNA-binding domain"/>
    <property type="match status" value="1"/>
</dbReference>
<keyword evidence="4" id="KW-0804">Transcription</keyword>
<keyword evidence="8" id="KW-1185">Reference proteome</keyword>
<sequence>MNWRSLPPLSALRAFAAFAQTRNVVAAGEALGVSHAAISQQLRTLEQHLDVALLDRSGRKMVLTPEGERLGKALQSGFAGMIAVVEEITGLQETRPLHVSVTPTFAASWLMPRLSTFRAAYPDVDLMIDPSANIVSLDADGIDLAIRYGTGPWPGVEAEMLLQSPMVVVAAPSLVGDAPISDLNELGKYPWLEEFGTSESTRWLRRFGVEGMSKGMMQVPGNLMLDGARDGQGVAVTVREFVARDIAAGRLRVLHTEETPLSGYHIVTRPGVLRKPVKAFVAWLRRQAREAEKLREGEGLSRGRS</sequence>
<dbReference type="Pfam" id="PF00126">
    <property type="entry name" value="HTH_1"/>
    <property type="match status" value="1"/>
</dbReference>
<comment type="caution">
    <text evidence="7">The sequence shown here is derived from an EMBL/GenBank/DDBJ whole genome shotgun (WGS) entry which is preliminary data.</text>
</comment>
<dbReference type="RefSeq" id="WP_367876035.1">
    <property type="nucleotide sequence ID" value="NZ_JBFNXX010000001.1"/>
</dbReference>
<evidence type="ECO:0000313" key="8">
    <source>
        <dbReference type="Proteomes" id="UP001556098"/>
    </source>
</evidence>
<feature type="chain" id="PRO_5045454270" evidence="5">
    <location>
        <begin position="20"/>
        <end position="305"/>
    </location>
</feature>
<dbReference type="InterPro" id="IPR058163">
    <property type="entry name" value="LysR-type_TF_proteobact-type"/>
</dbReference>
<dbReference type="InterPro" id="IPR036390">
    <property type="entry name" value="WH_DNA-bd_sf"/>
</dbReference>
<evidence type="ECO:0000256" key="2">
    <source>
        <dbReference type="ARBA" id="ARBA00023015"/>
    </source>
</evidence>
<protein>
    <submittedName>
        <fullName evidence="7">LysR family transcriptional regulator</fullName>
    </submittedName>
</protein>
<comment type="similarity">
    <text evidence="1">Belongs to the LysR transcriptional regulatory family.</text>
</comment>
<dbReference type="SUPFAM" id="SSF46785">
    <property type="entry name" value="Winged helix' DNA-binding domain"/>
    <property type="match status" value="1"/>
</dbReference>
<keyword evidence="5" id="KW-0732">Signal</keyword>
<dbReference type="PANTHER" id="PTHR30537:SF26">
    <property type="entry name" value="GLYCINE CLEAVAGE SYSTEM TRANSCRIPTIONAL ACTIVATOR"/>
    <property type="match status" value="1"/>
</dbReference>
<organism evidence="7 8">
    <name type="scientific">Sulfitobacter sediminis</name>
    <dbReference type="NCBI Taxonomy" id="3234186"/>
    <lineage>
        <taxon>Bacteria</taxon>
        <taxon>Pseudomonadati</taxon>
        <taxon>Pseudomonadota</taxon>
        <taxon>Alphaproteobacteria</taxon>
        <taxon>Rhodobacterales</taxon>
        <taxon>Roseobacteraceae</taxon>
        <taxon>Sulfitobacter</taxon>
    </lineage>
</organism>
<evidence type="ECO:0000256" key="4">
    <source>
        <dbReference type="ARBA" id="ARBA00023163"/>
    </source>
</evidence>
<feature type="signal peptide" evidence="5">
    <location>
        <begin position="1"/>
        <end position="19"/>
    </location>
</feature>
<accession>A0ABV3RHA2</accession>
<gene>
    <name evidence="7" type="ORF">AB2B41_01865</name>
</gene>
<dbReference type="InterPro" id="IPR000847">
    <property type="entry name" value="LysR_HTH_N"/>
</dbReference>
<dbReference type="PANTHER" id="PTHR30537">
    <property type="entry name" value="HTH-TYPE TRANSCRIPTIONAL REGULATOR"/>
    <property type="match status" value="1"/>
</dbReference>
<dbReference type="SUPFAM" id="SSF53850">
    <property type="entry name" value="Periplasmic binding protein-like II"/>
    <property type="match status" value="1"/>
</dbReference>
<evidence type="ECO:0000313" key="7">
    <source>
        <dbReference type="EMBL" id="MEW9918335.1"/>
    </source>
</evidence>
<evidence type="ECO:0000256" key="3">
    <source>
        <dbReference type="ARBA" id="ARBA00023125"/>
    </source>
</evidence>
<dbReference type="Gene3D" id="3.40.190.10">
    <property type="entry name" value="Periplasmic binding protein-like II"/>
    <property type="match status" value="2"/>
</dbReference>
<keyword evidence="2" id="KW-0805">Transcription regulation</keyword>
<feature type="domain" description="HTH lysR-type" evidence="6">
    <location>
        <begin position="7"/>
        <end position="64"/>
    </location>
</feature>
<dbReference type="PROSITE" id="PS50931">
    <property type="entry name" value="HTH_LYSR"/>
    <property type="match status" value="1"/>
</dbReference>
<dbReference type="Pfam" id="PF03466">
    <property type="entry name" value="LysR_substrate"/>
    <property type="match status" value="1"/>
</dbReference>
<evidence type="ECO:0000256" key="1">
    <source>
        <dbReference type="ARBA" id="ARBA00009437"/>
    </source>
</evidence>
<dbReference type="InterPro" id="IPR036388">
    <property type="entry name" value="WH-like_DNA-bd_sf"/>
</dbReference>
<name>A0ABV3RHA2_9RHOB</name>
<keyword evidence="3" id="KW-0238">DNA-binding</keyword>
<proteinExistence type="inferred from homology"/>
<reference evidence="7 8" key="1">
    <citation type="submission" date="2024-07" db="EMBL/GenBank/DDBJ databases">
        <title>Marimonas sp.nov., isolated from tidal-flat sediment.</title>
        <authorList>
            <person name="Jayan J.N."/>
            <person name="Lee S.S."/>
        </authorList>
    </citation>
    <scope>NUCLEOTIDE SEQUENCE [LARGE SCALE GENOMIC DNA]</scope>
    <source>
        <strain evidence="7 8">MJW-29</strain>
    </source>
</reference>
<dbReference type="Proteomes" id="UP001556098">
    <property type="component" value="Unassembled WGS sequence"/>
</dbReference>
<evidence type="ECO:0000256" key="5">
    <source>
        <dbReference type="SAM" id="SignalP"/>
    </source>
</evidence>
<dbReference type="EMBL" id="JBFNXX010000001">
    <property type="protein sequence ID" value="MEW9918335.1"/>
    <property type="molecule type" value="Genomic_DNA"/>
</dbReference>